<evidence type="ECO:0000259" key="3">
    <source>
        <dbReference type="PROSITE" id="PS51186"/>
    </source>
</evidence>
<dbReference type="Pfam" id="PF00583">
    <property type="entry name" value="Acetyltransf_1"/>
    <property type="match status" value="1"/>
</dbReference>
<evidence type="ECO:0000313" key="4">
    <source>
        <dbReference type="EMBL" id="MBH0230525.1"/>
    </source>
</evidence>
<evidence type="ECO:0000313" key="5">
    <source>
        <dbReference type="Proteomes" id="UP000614490"/>
    </source>
</evidence>
<dbReference type="CDD" id="cd04301">
    <property type="entry name" value="NAT_SF"/>
    <property type="match status" value="1"/>
</dbReference>
<dbReference type="RefSeq" id="WP_197317156.1">
    <property type="nucleotide sequence ID" value="NZ_JADZSC010000002.1"/>
</dbReference>
<dbReference type="GO" id="GO:0016747">
    <property type="term" value="F:acyltransferase activity, transferring groups other than amino-acyl groups"/>
    <property type="evidence" value="ECO:0007669"/>
    <property type="project" value="InterPro"/>
</dbReference>
<keyword evidence="2" id="KW-0012">Acyltransferase</keyword>
<organism evidence="4 5">
    <name type="scientific">Halobacillus yeomjeoni</name>
    <dbReference type="NCBI Taxonomy" id="311194"/>
    <lineage>
        <taxon>Bacteria</taxon>
        <taxon>Bacillati</taxon>
        <taxon>Bacillota</taxon>
        <taxon>Bacilli</taxon>
        <taxon>Bacillales</taxon>
        <taxon>Bacillaceae</taxon>
        <taxon>Halobacillus</taxon>
    </lineage>
</organism>
<comment type="caution">
    <text evidence="4">The sequence shown here is derived from an EMBL/GenBank/DDBJ whole genome shotgun (WGS) entry which is preliminary data.</text>
</comment>
<gene>
    <name evidence="4" type="ORF">H0267_09905</name>
</gene>
<dbReference type="InterPro" id="IPR000182">
    <property type="entry name" value="GNAT_dom"/>
</dbReference>
<dbReference type="AlphaFoldDB" id="A0A931HVF6"/>
<dbReference type="SUPFAM" id="SSF55729">
    <property type="entry name" value="Acyl-CoA N-acyltransferases (Nat)"/>
    <property type="match status" value="2"/>
</dbReference>
<evidence type="ECO:0000256" key="2">
    <source>
        <dbReference type="ARBA" id="ARBA00023315"/>
    </source>
</evidence>
<name>A0A931HVF6_9BACI</name>
<dbReference type="PANTHER" id="PTHR43800:SF1">
    <property type="entry name" value="PEPTIDYL-LYSINE N-ACETYLTRANSFERASE YJAB"/>
    <property type="match status" value="1"/>
</dbReference>
<dbReference type="EMBL" id="JADZSC010000002">
    <property type="protein sequence ID" value="MBH0230525.1"/>
    <property type="molecule type" value="Genomic_DNA"/>
</dbReference>
<feature type="domain" description="N-acetyltransferase" evidence="3">
    <location>
        <begin position="155"/>
        <end position="291"/>
    </location>
</feature>
<keyword evidence="1" id="KW-0808">Transferase</keyword>
<accession>A0A931HVF6</accession>
<reference evidence="4 5" key="1">
    <citation type="journal article" date="2005" name="Int. J. Syst. Evol. Microbiol.">
        <title>Halobacillus yeomjeoni sp. nov., isolated from a marine solar saltern in Korea.</title>
        <authorList>
            <person name="Yoon J.H."/>
            <person name="Kang S.J."/>
            <person name="Lee C.H."/>
            <person name="Oh H.W."/>
            <person name="Oh T.K."/>
        </authorList>
    </citation>
    <scope>NUCLEOTIDE SEQUENCE [LARGE SCALE GENOMIC DNA]</scope>
    <source>
        <strain evidence="4 5">KCTC 3957</strain>
    </source>
</reference>
<dbReference type="PANTHER" id="PTHR43800">
    <property type="entry name" value="PEPTIDYL-LYSINE N-ACETYLTRANSFERASE YJAB"/>
    <property type="match status" value="1"/>
</dbReference>
<proteinExistence type="predicted"/>
<keyword evidence="5" id="KW-1185">Reference proteome</keyword>
<dbReference type="InterPro" id="IPR016181">
    <property type="entry name" value="Acyl_CoA_acyltransferase"/>
</dbReference>
<dbReference type="Proteomes" id="UP000614490">
    <property type="component" value="Unassembled WGS sequence"/>
</dbReference>
<dbReference type="Gene3D" id="3.40.630.30">
    <property type="match status" value="1"/>
</dbReference>
<protein>
    <submittedName>
        <fullName evidence="4">GNAT family N-acetyltransferase</fullName>
    </submittedName>
</protein>
<dbReference type="PROSITE" id="PS51186">
    <property type="entry name" value="GNAT"/>
    <property type="match status" value="1"/>
</dbReference>
<evidence type="ECO:0000256" key="1">
    <source>
        <dbReference type="ARBA" id="ARBA00022679"/>
    </source>
</evidence>
<sequence length="298" mass="34586">MMIKELEVKDLHTVAEWLYRMNEQDHHYVAWLASDPNEIFEQIWTLTQFHEPLAYVAWDQNEIIGFLGILPFFEEKLCRLLGPFSSSSHEQVIEGLWDKASLTIQLHFNFVKVACFESNTQLVDFAERHSFDLYNVEKTLAVHKSMYEPSTQKSESIVNIQHEDLPGLDRLHPDAAYYTTGEMLKLSKEHGNHLWGYQTDGDIAGYIYFETIIPDYEGEICFVNVKSGERGTGIGSALIEHALQYAFHALNLDVVTISVRVQNEDAENLYKYYGFRDVNTIHAYQKEIQKQPLRNTFH</sequence>